<dbReference type="InterPro" id="IPR006136">
    <property type="entry name" value="FlhB"/>
</dbReference>
<dbReference type="AlphaFoldDB" id="A0A7X4LHL1"/>
<dbReference type="Proteomes" id="UP000462621">
    <property type="component" value="Unassembled WGS sequence"/>
</dbReference>
<dbReference type="GO" id="GO:0044780">
    <property type="term" value="P:bacterial-type flagellum assembly"/>
    <property type="evidence" value="ECO:0007669"/>
    <property type="project" value="InterPro"/>
</dbReference>
<evidence type="ECO:0000256" key="10">
    <source>
        <dbReference type="ARBA" id="ARBA00023136"/>
    </source>
</evidence>
<dbReference type="PANTHER" id="PTHR30531">
    <property type="entry name" value="FLAGELLAR BIOSYNTHETIC PROTEIN FLHB"/>
    <property type="match status" value="1"/>
</dbReference>
<dbReference type="PANTHER" id="PTHR30531:SF12">
    <property type="entry name" value="FLAGELLAR BIOSYNTHETIC PROTEIN FLHB"/>
    <property type="match status" value="1"/>
</dbReference>
<evidence type="ECO:0000256" key="7">
    <source>
        <dbReference type="ARBA" id="ARBA00022795"/>
    </source>
</evidence>
<comment type="similarity">
    <text evidence="2 13">Belongs to the type III secretion exporter family.</text>
</comment>
<dbReference type="GO" id="GO:0009306">
    <property type="term" value="P:protein secretion"/>
    <property type="evidence" value="ECO:0007669"/>
    <property type="project" value="InterPro"/>
</dbReference>
<dbReference type="Gene3D" id="3.40.1690.10">
    <property type="entry name" value="secretion proteins EscU"/>
    <property type="match status" value="1"/>
</dbReference>
<keyword evidence="7 13" id="KW-1005">Bacterial flagellum biogenesis</keyword>
<feature type="transmembrane region" description="Helical" evidence="13">
    <location>
        <begin position="184"/>
        <end position="207"/>
    </location>
</feature>
<evidence type="ECO:0000256" key="2">
    <source>
        <dbReference type="ARBA" id="ARBA00010690"/>
    </source>
</evidence>
<organism evidence="15 16">
    <name type="scientific">Vibrio eleionomae</name>
    <dbReference type="NCBI Taxonomy" id="2653505"/>
    <lineage>
        <taxon>Bacteria</taxon>
        <taxon>Pseudomonadati</taxon>
        <taxon>Pseudomonadota</taxon>
        <taxon>Gammaproteobacteria</taxon>
        <taxon>Vibrionales</taxon>
        <taxon>Vibrionaceae</taxon>
        <taxon>Vibrio</taxon>
    </lineage>
</organism>
<reference evidence="15 16" key="1">
    <citation type="submission" date="2019-10" db="EMBL/GenBank/DDBJ databases">
        <title>Vibrio sp. nov. isolated from a shrimp pond.</title>
        <authorList>
            <person name="Gomez-Gil B."/>
            <person name="Enciso-Ibarra J."/>
            <person name="Enciso-Ibarra K."/>
            <person name="Bolan-Mejia C."/>
        </authorList>
    </citation>
    <scope>NUCLEOTIDE SEQUENCE [LARGE SCALE GENOMIC DNA]</scope>
    <source>
        <strain evidence="15 16">CAIM 722</strain>
    </source>
</reference>
<dbReference type="Pfam" id="PF01312">
    <property type="entry name" value="Bac_export_2"/>
    <property type="match status" value="1"/>
</dbReference>
<comment type="function">
    <text evidence="12 13">Required for formation of the rod structure in the basal body of the flagellar apparatus. Together with FliI and FliH, may constitute the export apparatus of flagellin.</text>
</comment>
<keyword evidence="16" id="KW-1185">Reference proteome</keyword>
<evidence type="ECO:0000256" key="13">
    <source>
        <dbReference type="RuleBase" id="RU364091"/>
    </source>
</evidence>
<feature type="transmembrane region" description="Helical" evidence="13">
    <location>
        <begin position="33"/>
        <end position="51"/>
    </location>
</feature>
<sequence length="376" mass="42028">MAESDGQERTEEATPRRRQQAKEKGQVARSKELASVAVLVMGAVSLMWFGESLAKGLMVVMKRLFSLSREEVFNLSKLFDIALGALTHLIGPLLLILITLFVSAVIGAIGLGGISFSAQAAMPKFNKMNPLSGFKRMFGMQSWVELLKSILKVTLVAGVAFYLIEASKQDLFELATDSFPSNIFHALSILLNFILMISCSLLVVVAIDIPFQIWQHANQLKMTKQEVKDEYKDTEGKPEVKGRIRQLQREAAQRRMMADVPQADVIVTNPEHFSVALRYKQNTDKAPVVVAKGVDHIAMKIREVAREHDIAIVPAPPLARALYHTTELEQEIPDGLFVAVAQILAYVFQLKQFRRKGGKRPVLDENNMPIPPDFRY</sequence>
<dbReference type="InterPro" id="IPR006135">
    <property type="entry name" value="T3SS_substrate_exporter"/>
</dbReference>
<keyword evidence="10 13" id="KW-0472">Membrane</keyword>
<dbReference type="GO" id="GO:0005886">
    <property type="term" value="C:plasma membrane"/>
    <property type="evidence" value="ECO:0007669"/>
    <property type="project" value="UniProtKB-SubCell"/>
</dbReference>
<accession>A0A7X4LHL1</accession>
<name>A0A7X4LHL1_9VIBR</name>
<evidence type="ECO:0000256" key="9">
    <source>
        <dbReference type="ARBA" id="ARBA00022989"/>
    </source>
</evidence>
<evidence type="ECO:0000256" key="5">
    <source>
        <dbReference type="ARBA" id="ARBA00022475"/>
    </source>
</evidence>
<evidence type="ECO:0000256" key="12">
    <source>
        <dbReference type="ARBA" id="ARBA00025078"/>
    </source>
</evidence>
<evidence type="ECO:0000256" key="11">
    <source>
        <dbReference type="ARBA" id="ARBA00023225"/>
    </source>
</evidence>
<protein>
    <recommendedName>
        <fullName evidence="3 13">Flagellar biosynthetic protein FlhB</fullName>
    </recommendedName>
</protein>
<dbReference type="Gene3D" id="6.10.250.2080">
    <property type="match status" value="1"/>
</dbReference>
<feature type="transmembrane region" description="Helical" evidence="13">
    <location>
        <begin position="96"/>
        <end position="122"/>
    </location>
</feature>
<comment type="subcellular location">
    <subcellularLocation>
        <location evidence="1">Cell membrane</location>
        <topology evidence="1">Multi-pass membrane protein</topology>
    </subcellularLocation>
</comment>
<keyword evidence="6 13" id="KW-0812">Transmembrane</keyword>
<evidence type="ECO:0000313" key="15">
    <source>
        <dbReference type="EMBL" id="MZI92074.1"/>
    </source>
</evidence>
<dbReference type="PRINTS" id="PR00950">
    <property type="entry name" value="TYPE3IMSPROT"/>
</dbReference>
<evidence type="ECO:0000256" key="1">
    <source>
        <dbReference type="ARBA" id="ARBA00004651"/>
    </source>
</evidence>
<dbReference type="InterPro" id="IPR029025">
    <property type="entry name" value="T3SS_substrate_exporter_C"/>
</dbReference>
<dbReference type="NCBIfam" id="TIGR00328">
    <property type="entry name" value="flhB"/>
    <property type="match status" value="1"/>
</dbReference>
<keyword evidence="8 13" id="KW-0653">Protein transport</keyword>
<evidence type="ECO:0000256" key="4">
    <source>
        <dbReference type="ARBA" id="ARBA00022448"/>
    </source>
</evidence>
<keyword evidence="15" id="KW-0966">Cell projection</keyword>
<feature type="region of interest" description="Disordered" evidence="14">
    <location>
        <begin position="1"/>
        <end position="26"/>
    </location>
</feature>
<proteinExistence type="inferred from homology"/>
<feature type="transmembrane region" description="Helical" evidence="13">
    <location>
        <begin position="143"/>
        <end position="164"/>
    </location>
</feature>
<keyword evidence="5 13" id="KW-1003">Cell membrane</keyword>
<gene>
    <name evidence="13 15" type="primary">flhB</name>
    <name evidence="15" type="ORF">F9817_02495</name>
</gene>
<evidence type="ECO:0000256" key="3">
    <source>
        <dbReference type="ARBA" id="ARBA00021622"/>
    </source>
</evidence>
<evidence type="ECO:0000313" key="16">
    <source>
        <dbReference type="Proteomes" id="UP000462621"/>
    </source>
</evidence>
<evidence type="ECO:0000256" key="14">
    <source>
        <dbReference type="SAM" id="MobiDB-lite"/>
    </source>
</evidence>
<keyword evidence="9 13" id="KW-1133">Transmembrane helix</keyword>
<dbReference type="FunFam" id="3.40.1690.10:FF:000001">
    <property type="entry name" value="Flagellar biosynthetic protein FlhB"/>
    <property type="match status" value="1"/>
</dbReference>
<evidence type="ECO:0000256" key="8">
    <source>
        <dbReference type="ARBA" id="ARBA00022927"/>
    </source>
</evidence>
<dbReference type="EMBL" id="WEKT01000003">
    <property type="protein sequence ID" value="MZI92074.1"/>
    <property type="molecule type" value="Genomic_DNA"/>
</dbReference>
<keyword evidence="15" id="KW-0282">Flagellum</keyword>
<dbReference type="RefSeq" id="WP_161153386.1">
    <property type="nucleotide sequence ID" value="NZ_WEKT01000003.1"/>
</dbReference>
<keyword evidence="4 13" id="KW-0813">Transport</keyword>
<keyword evidence="11 13" id="KW-1006">Bacterial flagellum protein export</keyword>
<evidence type="ECO:0000256" key="6">
    <source>
        <dbReference type="ARBA" id="ARBA00022692"/>
    </source>
</evidence>
<dbReference type="SUPFAM" id="SSF160544">
    <property type="entry name" value="EscU C-terminal domain-like"/>
    <property type="match status" value="1"/>
</dbReference>
<comment type="caution">
    <text evidence="15">The sequence shown here is derived from an EMBL/GenBank/DDBJ whole genome shotgun (WGS) entry which is preliminary data.</text>
</comment>
<keyword evidence="15" id="KW-0969">Cilium</keyword>